<dbReference type="SUPFAM" id="SSF53067">
    <property type="entry name" value="Actin-like ATPase domain"/>
    <property type="match status" value="1"/>
</dbReference>
<evidence type="ECO:0000256" key="1">
    <source>
        <dbReference type="ARBA" id="ARBA00002486"/>
    </source>
</evidence>
<proteinExistence type="inferred from homology"/>
<evidence type="ECO:0000256" key="3">
    <source>
        <dbReference type="ARBA" id="ARBA00022629"/>
    </source>
</evidence>
<dbReference type="EMBL" id="JAAITA010000027">
    <property type="protein sequence ID" value="NSJ87240.1"/>
    <property type="molecule type" value="Genomic_DNA"/>
</dbReference>
<comment type="similarity">
    <text evidence="2">Belongs to the ROK (NagC/XylR) family.</text>
</comment>
<dbReference type="SUPFAM" id="SSF46785">
    <property type="entry name" value="Winged helix' DNA-binding domain"/>
    <property type="match status" value="1"/>
</dbReference>
<comment type="function">
    <text evidence="1">Transcriptional repressor of xylose-utilizing enzymes.</text>
</comment>
<sequence>MTKKQITNIEVKKNNRNRIFRYIRKAGVVSNPDIAYHLQMSLPTVTQNTKEFLERGLLQEVGELASTGGRRAKALKVCADFRLAAGIDITGNHVSMLLVNLQGEILDCQRFAKPYEKGMAYYQELAQNLERFLDKNQVDRTRFLGLGISFPGIVNFEKKAITYSHVLGVEWLPLEEVSACFPYACFFLNDANAGAYAEGLQADRGEEFFYLSLSNTVGGAVFAHGELSQGKNFRCGEAGHMTLVPDGGLCYCGKKGCLDVYCSAKRLADTKEGNLEAFFSALKAGEEKSAALWEDYTDKLAVAVNNLHMILDCDIVLGGYVGSYLEPYLDAVWKKIYQRNTFGESMPFVRACRYQRGAAALGAGLRVIESFLETV</sequence>
<dbReference type="Pfam" id="PF00480">
    <property type="entry name" value="ROK"/>
    <property type="match status" value="1"/>
</dbReference>
<gene>
    <name evidence="4" type="ORF">G5A70_13910</name>
</gene>
<reference evidence="4 5" key="1">
    <citation type="journal article" date="2020" name="Cell Host Microbe">
        <title>Functional and Genomic Variation between Human-Derived Isolates of Lachnospiraceae Reveals Inter- and Intra-Species Diversity.</title>
        <authorList>
            <person name="Sorbara M.T."/>
            <person name="Littmann E.R."/>
            <person name="Fontana E."/>
            <person name="Moody T.U."/>
            <person name="Kohout C.E."/>
            <person name="Gjonbalaj M."/>
            <person name="Eaton V."/>
            <person name="Seok R."/>
            <person name="Leiner I.M."/>
            <person name="Pamer E.G."/>
        </authorList>
    </citation>
    <scope>NUCLEOTIDE SEQUENCE [LARGE SCALE GENOMIC DNA]</scope>
    <source>
        <strain evidence="4 5">MSK.15.26</strain>
    </source>
</reference>
<name>A0ABX2IA91_BLAHA</name>
<organism evidence="4 5">
    <name type="scientific">Blautia hansenii</name>
    <name type="common">Ruminococcus hansenii</name>
    <dbReference type="NCBI Taxonomy" id="1322"/>
    <lineage>
        <taxon>Bacteria</taxon>
        <taxon>Bacillati</taxon>
        <taxon>Bacillota</taxon>
        <taxon>Clostridia</taxon>
        <taxon>Lachnospirales</taxon>
        <taxon>Lachnospiraceae</taxon>
        <taxon>Blautia</taxon>
    </lineage>
</organism>
<keyword evidence="3" id="KW-0119">Carbohydrate metabolism</keyword>
<dbReference type="InterPro" id="IPR043129">
    <property type="entry name" value="ATPase_NBD"/>
</dbReference>
<dbReference type="Gene3D" id="3.30.420.40">
    <property type="match status" value="2"/>
</dbReference>
<dbReference type="Gene3D" id="1.10.10.10">
    <property type="entry name" value="Winged helix-like DNA-binding domain superfamily/Winged helix DNA-binding domain"/>
    <property type="match status" value="1"/>
</dbReference>
<evidence type="ECO:0000256" key="2">
    <source>
        <dbReference type="ARBA" id="ARBA00006479"/>
    </source>
</evidence>
<protein>
    <submittedName>
        <fullName evidence="4">ROK family protein</fullName>
    </submittedName>
</protein>
<keyword evidence="5" id="KW-1185">Reference proteome</keyword>
<keyword evidence="3" id="KW-0859">Xylose metabolism</keyword>
<dbReference type="InterPro" id="IPR036390">
    <property type="entry name" value="WH_DNA-bd_sf"/>
</dbReference>
<evidence type="ECO:0000313" key="5">
    <source>
        <dbReference type="Proteomes" id="UP000822142"/>
    </source>
</evidence>
<dbReference type="Proteomes" id="UP000822142">
    <property type="component" value="Unassembled WGS sequence"/>
</dbReference>
<accession>A0ABX2IA91</accession>
<dbReference type="RefSeq" id="WP_173750128.1">
    <property type="nucleotide sequence ID" value="NZ_JAAITA010000027.1"/>
</dbReference>
<dbReference type="PANTHER" id="PTHR18964">
    <property type="entry name" value="ROK (REPRESSOR, ORF, KINASE) FAMILY"/>
    <property type="match status" value="1"/>
</dbReference>
<dbReference type="PANTHER" id="PTHR18964:SF149">
    <property type="entry name" value="BIFUNCTIONAL UDP-N-ACETYLGLUCOSAMINE 2-EPIMERASE_N-ACETYLMANNOSAMINE KINASE"/>
    <property type="match status" value="1"/>
</dbReference>
<evidence type="ECO:0000313" key="4">
    <source>
        <dbReference type="EMBL" id="NSJ87240.1"/>
    </source>
</evidence>
<dbReference type="InterPro" id="IPR000600">
    <property type="entry name" value="ROK"/>
</dbReference>
<comment type="caution">
    <text evidence="4">The sequence shown here is derived from an EMBL/GenBank/DDBJ whole genome shotgun (WGS) entry which is preliminary data.</text>
</comment>
<dbReference type="InterPro" id="IPR036388">
    <property type="entry name" value="WH-like_DNA-bd_sf"/>
</dbReference>